<dbReference type="OrthoDB" id="383712at2"/>
<accession>A0A510JCP3</accession>
<dbReference type="InterPro" id="IPR050490">
    <property type="entry name" value="Bact_solute-bd_prot1"/>
</dbReference>
<keyword evidence="1" id="KW-0732">Signal</keyword>
<proteinExistence type="predicted"/>
<gene>
    <name evidence="2" type="ORF">JCM16774_0916</name>
</gene>
<name>A0A510JCP3_9FUSO</name>
<dbReference type="Proteomes" id="UP000321606">
    <property type="component" value="Chromosome"/>
</dbReference>
<evidence type="ECO:0000313" key="2">
    <source>
        <dbReference type="EMBL" id="BBM35985.1"/>
    </source>
</evidence>
<dbReference type="PANTHER" id="PTHR43649:SF30">
    <property type="entry name" value="ABC TRANSPORTER SUBSTRATE-BINDING PROTEIN"/>
    <property type="match status" value="1"/>
</dbReference>
<dbReference type="EMBL" id="AP019822">
    <property type="protein sequence ID" value="BBM35985.1"/>
    <property type="molecule type" value="Genomic_DNA"/>
</dbReference>
<dbReference type="Pfam" id="PF13416">
    <property type="entry name" value="SBP_bac_8"/>
    <property type="match status" value="1"/>
</dbReference>
<dbReference type="InterPro" id="IPR006059">
    <property type="entry name" value="SBP"/>
</dbReference>
<dbReference type="RefSeq" id="WP_026737404.1">
    <property type="nucleotide sequence ID" value="NZ_AP019822.1"/>
</dbReference>
<dbReference type="CDD" id="cd14748">
    <property type="entry name" value="PBP2_UgpB"/>
    <property type="match status" value="1"/>
</dbReference>
<evidence type="ECO:0000313" key="3">
    <source>
        <dbReference type="Proteomes" id="UP000321606"/>
    </source>
</evidence>
<dbReference type="PANTHER" id="PTHR43649">
    <property type="entry name" value="ARABINOSE-BINDING PROTEIN-RELATED"/>
    <property type="match status" value="1"/>
</dbReference>
<feature type="chain" id="PRO_5022103068" evidence="1">
    <location>
        <begin position="24"/>
        <end position="433"/>
    </location>
</feature>
<organism evidence="2 3">
    <name type="scientific">Pseudoleptotrichia goodfellowii</name>
    <dbReference type="NCBI Taxonomy" id="157692"/>
    <lineage>
        <taxon>Bacteria</taxon>
        <taxon>Fusobacteriati</taxon>
        <taxon>Fusobacteriota</taxon>
        <taxon>Fusobacteriia</taxon>
        <taxon>Fusobacteriales</taxon>
        <taxon>Leptotrichiaceae</taxon>
        <taxon>Pseudoleptotrichia</taxon>
    </lineage>
</organism>
<sequence length="433" mass="48422">MKKRIFVLLFLSLILVISGCSGNKEEKKGGKVKLVFYYPVNVGGPVAKIVEQLTNDFNKENPDIEVEAVYTGNYDDTVIKIQTAAQGGNPPDLFVSLATQRFTMASSEMAMPLDELIAEDGEEGKKYINDFLESFMEDSYVDGKIYSIPFQRSTMVLYYNKDIFKEVGLDPEKAPETWEELVEIAKKVTNDKRKGVGIALNSGSAQWAFTGFALGNSVDGKNLMSDDGKKVFFNTPENIEALQFWIDLQKKYKVMADGIVQWTDLPTQFLAGEVVMIYHTTGNLSNIAKNAKFNYGVAFLPGHKRKGAPTGGGNFYISSGISKEKQKAAWKFIKYLTTPERAAQWSVDTGYVATRKSAFETDIMKKYYQERPQAKVAFEQLKFAKPELTTYNAAEIWRILNDNIQSAITGEKSAKDALDNAQNQATEVLKDIN</sequence>
<dbReference type="Gene3D" id="3.40.190.10">
    <property type="entry name" value="Periplasmic binding protein-like II"/>
    <property type="match status" value="2"/>
</dbReference>
<dbReference type="SUPFAM" id="SSF53850">
    <property type="entry name" value="Periplasmic binding protein-like II"/>
    <property type="match status" value="1"/>
</dbReference>
<dbReference type="KEGG" id="lgo:JCM16774_0916"/>
<dbReference type="STRING" id="714315.GCA_000516535_00908"/>
<evidence type="ECO:0000256" key="1">
    <source>
        <dbReference type="SAM" id="SignalP"/>
    </source>
</evidence>
<protein>
    <submittedName>
        <fullName evidence="2">Family 1 extracellular solute-binding protein</fullName>
    </submittedName>
</protein>
<dbReference type="AlphaFoldDB" id="A0A510JCP3"/>
<feature type="signal peptide" evidence="1">
    <location>
        <begin position="1"/>
        <end position="23"/>
    </location>
</feature>
<reference evidence="2 3" key="1">
    <citation type="submission" date="2019-07" db="EMBL/GenBank/DDBJ databases">
        <title>Complete Genome Sequence of Leptotrichia goodfellowii Strain JCM 16774.</title>
        <authorList>
            <person name="Watanabe S."/>
            <person name="Cui L."/>
        </authorList>
    </citation>
    <scope>NUCLEOTIDE SEQUENCE [LARGE SCALE GENOMIC DNA]</scope>
    <source>
        <strain evidence="2 3">JCM16774</strain>
    </source>
</reference>
<dbReference type="PROSITE" id="PS51257">
    <property type="entry name" value="PROKAR_LIPOPROTEIN"/>
    <property type="match status" value="1"/>
</dbReference>